<accession>A0A217EHR0</accession>
<evidence type="ECO:0000313" key="2">
    <source>
        <dbReference type="Proteomes" id="UP000243463"/>
    </source>
</evidence>
<dbReference type="Proteomes" id="UP000243463">
    <property type="component" value="Unassembled WGS sequence"/>
</dbReference>
<dbReference type="RefSeq" id="WP_088823991.1">
    <property type="nucleotide sequence ID" value="NZ_FZLN01000003.1"/>
</dbReference>
<gene>
    <name evidence="1" type="ORF">SAMN05444584_1866</name>
</gene>
<dbReference type="InterPro" id="IPR009367">
    <property type="entry name" value="Elm1-like"/>
</dbReference>
<name>A0A217EHR0_9GAMM</name>
<organism evidence="1 2">
    <name type="scientific">Acinetobacter apis</name>
    <dbReference type="NCBI Taxonomy" id="1229165"/>
    <lineage>
        <taxon>Bacteria</taxon>
        <taxon>Pseudomonadati</taxon>
        <taxon>Pseudomonadota</taxon>
        <taxon>Gammaproteobacteria</taxon>
        <taxon>Moraxellales</taxon>
        <taxon>Moraxellaceae</taxon>
        <taxon>Acinetobacter</taxon>
    </lineage>
</organism>
<evidence type="ECO:0008006" key="3">
    <source>
        <dbReference type="Google" id="ProtNLM"/>
    </source>
</evidence>
<reference evidence="2" key="1">
    <citation type="submission" date="2017-06" db="EMBL/GenBank/DDBJ databases">
        <authorList>
            <person name="Varghese N."/>
            <person name="Submissions S."/>
        </authorList>
    </citation>
    <scope>NUCLEOTIDE SEQUENCE [LARGE SCALE GENOMIC DNA]</scope>
    <source>
        <strain evidence="2">ANC 5114</strain>
    </source>
</reference>
<proteinExistence type="predicted"/>
<protein>
    <recommendedName>
        <fullName evidence="3">Nucleoside-diphosphate sugar epimerase</fullName>
    </recommendedName>
</protein>
<dbReference type="Pfam" id="PF06258">
    <property type="entry name" value="Mito_fiss_Elm1"/>
    <property type="match status" value="1"/>
</dbReference>
<evidence type="ECO:0000313" key="1">
    <source>
        <dbReference type="EMBL" id="SNQ29894.1"/>
    </source>
</evidence>
<dbReference type="AlphaFoldDB" id="A0A217EHR0"/>
<dbReference type="OrthoDB" id="1865at2"/>
<keyword evidence="2" id="KW-1185">Reference proteome</keyword>
<dbReference type="EMBL" id="FZLN01000003">
    <property type="protein sequence ID" value="SNQ29894.1"/>
    <property type="molecule type" value="Genomic_DNA"/>
</dbReference>
<sequence>MQVIYISDGKAGHRSQALGLFAALKRQYLAAEFLEIGIDKVSYRDLLTAMFSRTLPSILNSPDVIISVGSHTHLKAWLLGKIYSKAKTIVMMKPSLPLACFDYAIIPAHDGITGKNVIVTEGALNPIVNQQRHQKNRILIALGGSSKRHQWSDEQVIHSVKQIIAQHSDAQIIITSSRRTPKAFFTQLSSDVADQHVTLCPVEDTPTGWIFEQMQLAEAVWITEDSISMLYEALTAGCRVGVIGLTRLKDDRITQAIDRLKAKNYISAQTSITALAQAATLHEADKVVTCMQLTSANCVDCG</sequence>